<dbReference type="RefSeq" id="WP_135872461.1">
    <property type="nucleotide sequence ID" value="NZ_SRSC01000005.1"/>
</dbReference>
<dbReference type="Gene3D" id="3.90.1210.10">
    <property type="entry name" value="Antifreeze-like/N-acetylneuraminic acid synthase C-terminal domain"/>
    <property type="match status" value="1"/>
</dbReference>
<evidence type="ECO:0000313" key="4">
    <source>
        <dbReference type="Proteomes" id="UP000306416"/>
    </source>
</evidence>
<dbReference type="Proteomes" id="UP000306416">
    <property type="component" value="Unassembled WGS sequence"/>
</dbReference>
<dbReference type="InterPro" id="IPR013974">
    <property type="entry name" value="SAF"/>
</dbReference>
<feature type="compositionally biased region" description="Basic and acidic residues" evidence="1">
    <location>
        <begin position="276"/>
        <end position="286"/>
    </location>
</feature>
<evidence type="ECO:0000313" key="3">
    <source>
        <dbReference type="EMBL" id="TGU70166.1"/>
    </source>
</evidence>
<keyword evidence="4" id="KW-1185">Reference proteome</keyword>
<organism evidence="3 4">
    <name type="scientific">Geomonas terrae</name>
    <dbReference type="NCBI Taxonomy" id="2562681"/>
    <lineage>
        <taxon>Bacteria</taxon>
        <taxon>Pseudomonadati</taxon>
        <taxon>Thermodesulfobacteriota</taxon>
        <taxon>Desulfuromonadia</taxon>
        <taxon>Geobacterales</taxon>
        <taxon>Geobacteraceae</taxon>
        <taxon>Geomonas</taxon>
    </lineage>
</organism>
<dbReference type="SMART" id="SM00858">
    <property type="entry name" value="SAF"/>
    <property type="match status" value="1"/>
</dbReference>
<dbReference type="EMBL" id="SRSC01000005">
    <property type="protein sequence ID" value="TGU70166.1"/>
    <property type="molecule type" value="Genomic_DNA"/>
</dbReference>
<dbReference type="InterPro" id="IPR031571">
    <property type="entry name" value="RcpC_dom"/>
</dbReference>
<feature type="region of interest" description="Disordered" evidence="1">
    <location>
        <begin position="248"/>
        <end position="286"/>
    </location>
</feature>
<gene>
    <name evidence="3" type="primary">cpaB</name>
    <name evidence="3" type="ORF">E4633_18370</name>
</gene>
<accession>A0A4S1CB60</accession>
<dbReference type="Pfam" id="PF08666">
    <property type="entry name" value="SAF"/>
    <property type="match status" value="1"/>
</dbReference>
<dbReference type="Pfam" id="PF16976">
    <property type="entry name" value="RcpC"/>
    <property type="match status" value="1"/>
</dbReference>
<evidence type="ECO:0000256" key="1">
    <source>
        <dbReference type="SAM" id="MobiDB-lite"/>
    </source>
</evidence>
<comment type="caution">
    <text evidence="3">The sequence shown here is derived from an EMBL/GenBank/DDBJ whole genome shotgun (WGS) entry which is preliminary data.</text>
</comment>
<dbReference type="NCBIfam" id="TIGR03177">
    <property type="entry name" value="pilus_cpaB"/>
    <property type="match status" value="1"/>
</dbReference>
<dbReference type="AlphaFoldDB" id="A0A4S1CB60"/>
<dbReference type="CDD" id="cd11614">
    <property type="entry name" value="SAF_CpaB_FlgA_like"/>
    <property type="match status" value="1"/>
</dbReference>
<evidence type="ECO:0000259" key="2">
    <source>
        <dbReference type="SMART" id="SM00858"/>
    </source>
</evidence>
<proteinExistence type="predicted"/>
<reference evidence="3 4" key="1">
    <citation type="submission" date="2019-04" db="EMBL/GenBank/DDBJ databases">
        <title>Geobacter oryzae sp. nov., ferric-reducing bacteria isolated from paddy soil.</title>
        <authorList>
            <person name="Xu Z."/>
            <person name="Masuda Y."/>
            <person name="Itoh H."/>
            <person name="Senoo K."/>
        </authorList>
    </citation>
    <scope>NUCLEOTIDE SEQUENCE [LARGE SCALE GENOMIC DNA]</scope>
    <source>
        <strain evidence="3 4">Red111</strain>
    </source>
</reference>
<dbReference type="InterPro" id="IPR017592">
    <property type="entry name" value="Pilus_assmbl_Flp-typ_CpaB"/>
</dbReference>
<protein>
    <submittedName>
        <fullName evidence="3">Flp pilus assembly protein CpaB</fullName>
    </submittedName>
</protein>
<name>A0A4S1CB60_9BACT</name>
<sequence length="286" mass="30386">MTRPSTVAVVSVFALLFAVAAAWLSYTYLQKEMATFKAVQPQRIVVAATDIPVGSTIKEAQLKVTSWPKDSIPPGSSREPEPLVNRVAVRPINGGDAVTEAKLKPRSGAPGSGFMTYVVPQGHRAVTVAVNEVAGVAGFLTPSDRVDVVVTMPLPENERDSISRIVLENAPVLATGQITDQKGGKPVVVPTVTLDLTPEESEKLVLSASKGSLQLLLRNISDSAPVASRGITVSRLLGVQAARTPQPVANRAPLARPKREAKPTPEASYTLVIVRGSEKSSRQYPE</sequence>
<feature type="domain" description="SAF" evidence="2">
    <location>
        <begin position="42"/>
        <end position="104"/>
    </location>
</feature>